<protein>
    <submittedName>
        <fullName evidence="2">Uncharacterized protein</fullName>
    </submittedName>
</protein>
<gene>
    <name evidence="2" type="ORF">FC07_GL002354</name>
</gene>
<keyword evidence="1" id="KW-1133">Transmembrane helix</keyword>
<dbReference type="Proteomes" id="UP000051461">
    <property type="component" value="Unassembled WGS sequence"/>
</dbReference>
<dbReference type="EMBL" id="AZDA01000041">
    <property type="protein sequence ID" value="KRK39617.1"/>
    <property type="molecule type" value="Genomic_DNA"/>
</dbReference>
<dbReference type="OrthoDB" id="2219632at2"/>
<proteinExistence type="predicted"/>
<dbReference type="PATRIC" id="fig|1423726.3.peg.2444"/>
<name>A0A0R1H6Y3_9LACO</name>
<dbReference type="AlphaFoldDB" id="A0A0R1H6Y3"/>
<keyword evidence="1" id="KW-0812">Transmembrane</keyword>
<accession>A0A0R1H6Y3</accession>
<keyword evidence="3" id="KW-1185">Reference proteome</keyword>
<evidence type="ECO:0000313" key="2">
    <source>
        <dbReference type="EMBL" id="KRK39617.1"/>
    </source>
</evidence>
<comment type="caution">
    <text evidence="2">The sequence shown here is derived from an EMBL/GenBank/DDBJ whole genome shotgun (WGS) entry which is preliminary data.</text>
</comment>
<sequence length="156" mass="17107">MKKSKAPIIIVILVVIIAALGGAYWYMGHSVAKRIPGNTYRYQSVSKDKTLYVTFAASGNEVVVNPDKNTAVKAAGSQTAFDKEYKSQSESATWRYSAQGGTMTLAEQTKDGKVSQWQYNKIFATGSKFTSHSFTYQIAKAGQGQVKSKTVFEKVN</sequence>
<evidence type="ECO:0000256" key="1">
    <source>
        <dbReference type="SAM" id="Phobius"/>
    </source>
</evidence>
<dbReference type="RefSeq" id="WP_057904190.1">
    <property type="nucleotide sequence ID" value="NZ_AZDA01000041.1"/>
</dbReference>
<feature type="transmembrane region" description="Helical" evidence="1">
    <location>
        <begin position="6"/>
        <end position="26"/>
    </location>
</feature>
<dbReference type="STRING" id="1423726.FC07_GL002354"/>
<keyword evidence="1" id="KW-0472">Membrane</keyword>
<reference evidence="2 3" key="1">
    <citation type="journal article" date="2015" name="Genome Announc.">
        <title>Expanding the biotechnology potential of lactobacilli through comparative genomics of 213 strains and associated genera.</title>
        <authorList>
            <person name="Sun Z."/>
            <person name="Harris H.M."/>
            <person name="McCann A."/>
            <person name="Guo C."/>
            <person name="Argimon S."/>
            <person name="Zhang W."/>
            <person name="Yang X."/>
            <person name="Jeffery I.B."/>
            <person name="Cooney J.C."/>
            <person name="Kagawa T.F."/>
            <person name="Liu W."/>
            <person name="Song Y."/>
            <person name="Salvetti E."/>
            <person name="Wrobel A."/>
            <person name="Rasinkangas P."/>
            <person name="Parkhill J."/>
            <person name="Rea M.C."/>
            <person name="O'Sullivan O."/>
            <person name="Ritari J."/>
            <person name="Douillard F.P."/>
            <person name="Paul Ross R."/>
            <person name="Yang R."/>
            <person name="Briner A.E."/>
            <person name="Felis G.E."/>
            <person name="de Vos W.M."/>
            <person name="Barrangou R."/>
            <person name="Klaenhammer T.R."/>
            <person name="Caufield P.W."/>
            <person name="Cui Y."/>
            <person name="Zhang H."/>
            <person name="O'Toole P.W."/>
        </authorList>
    </citation>
    <scope>NUCLEOTIDE SEQUENCE [LARGE SCALE GENOMIC DNA]</scope>
    <source>
        <strain evidence="2 3">DSM 20003</strain>
    </source>
</reference>
<organism evidence="2 3">
    <name type="scientific">Loigolactobacillus bifermentans DSM 20003</name>
    <dbReference type="NCBI Taxonomy" id="1423726"/>
    <lineage>
        <taxon>Bacteria</taxon>
        <taxon>Bacillati</taxon>
        <taxon>Bacillota</taxon>
        <taxon>Bacilli</taxon>
        <taxon>Lactobacillales</taxon>
        <taxon>Lactobacillaceae</taxon>
        <taxon>Loigolactobacillus</taxon>
    </lineage>
</organism>
<evidence type="ECO:0000313" key="3">
    <source>
        <dbReference type="Proteomes" id="UP000051461"/>
    </source>
</evidence>